<evidence type="ECO:0000256" key="1">
    <source>
        <dbReference type="SAM" id="MobiDB-lite"/>
    </source>
</evidence>
<feature type="compositionally biased region" description="Basic residues" evidence="1">
    <location>
        <begin position="1"/>
        <end position="11"/>
    </location>
</feature>
<protein>
    <submittedName>
        <fullName evidence="2">Uncharacterized protein</fullName>
    </submittedName>
</protein>
<evidence type="ECO:0000313" key="3">
    <source>
        <dbReference type="Proteomes" id="UP000660675"/>
    </source>
</evidence>
<dbReference type="EMBL" id="BMTF01000027">
    <property type="protein sequence ID" value="GGV94345.1"/>
    <property type="molecule type" value="Genomic_DNA"/>
</dbReference>
<reference evidence="3" key="1">
    <citation type="journal article" date="2019" name="Int. J. Syst. Evol. Microbiol.">
        <title>The Global Catalogue of Microorganisms (GCM) 10K type strain sequencing project: providing services to taxonomists for standard genome sequencing and annotation.</title>
        <authorList>
            <consortium name="The Broad Institute Genomics Platform"/>
            <consortium name="The Broad Institute Genome Sequencing Center for Infectious Disease"/>
            <person name="Wu L."/>
            <person name="Ma J."/>
        </authorList>
    </citation>
    <scope>NUCLEOTIDE SEQUENCE [LARGE SCALE GENOMIC DNA]</scope>
    <source>
        <strain evidence="3">JCM 4376</strain>
    </source>
</reference>
<keyword evidence="3" id="KW-1185">Reference proteome</keyword>
<gene>
    <name evidence="2" type="ORF">GCM10015535_59660</name>
</gene>
<feature type="region of interest" description="Disordered" evidence="1">
    <location>
        <begin position="1"/>
        <end position="60"/>
    </location>
</feature>
<feature type="compositionally biased region" description="Basic and acidic residues" evidence="1">
    <location>
        <begin position="99"/>
        <end position="112"/>
    </location>
</feature>
<accession>A0ABQ2W6H3</accession>
<feature type="compositionally biased region" description="Pro residues" evidence="1">
    <location>
        <begin position="23"/>
        <end position="34"/>
    </location>
</feature>
<comment type="caution">
    <text evidence="2">The sequence shown here is derived from an EMBL/GenBank/DDBJ whole genome shotgun (WGS) entry which is preliminary data.</text>
</comment>
<organism evidence="2 3">
    <name type="scientific">Streptomyces gelaticus</name>
    <dbReference type="NCBI Taxonomy" id="285446"/>
    <lineage>
        <taxon>Bacteria</taxon>
        <taxon>Bacillati</taxon>
        <taxon>Actinomycetota</taxon>
        <taxon>Actinomycetes</taxon>
        <taxon>Kitasatosporales</taxon>
        <taxon>Streptomycetaceae</taxon>
        <taxon>Streptomyces</taxon>
    </lineage>
</organism>
<name>A0ABQ2W6H3_9ACTN</name>
<feature type="region of interest" description="Disordered" evidence="1">
    <location>
        <begin position="87"/>
        <end position="129"/>
    </location>
</feature>
<dbReference type="Proteomes" id="UP000660675">
    <property type="component" value="Unassembled WGS sequence"/>
</dbReference>
<sequence length="162" mass="17463">MAPHRGPRRTPGRPAAECDAFPQFPPGVRPPAPPRGCAQQPQGQFGIAGRGGLLRCGDQQLEPGGAPVDFHFEPLAQQEQALGVVHGQQSGGFGGRLAEQAERGQGDHEELGRGSGAGRLRHAEGTQQRFRLGRRKVRDTIRHGAGQLVQPRERQMGLDLYT</sequence>
<evidence type="ECO:0000313" key="2">
    <source>
        <dbReference type="EMBL" id="GGV94345.1"/>
    </source>
</evidence>
<proteinExistence type="predicted"/>